<sequence length="109" mass="12562">MHTRNFLEILNGSLPSVHLAASVTSPLVQQLAEFTAFSLREPFLDLWRRSQPSVIGDTPVLQYRYTSINISIYLAHLWFQMLARVPCYPKSVVPRHLPFHLTTDKLSRL</sequence>
<name>A0A067R376_ZOONE</name>
<dbReference type="Proteomes" id="UP000027135">
    <property type="component" value="Unassembled WGS sequence"/>
</dbReference>
<keyword evidence="2" id="KW-1185">Reference proteome</keyword>
<gene>
    <name evidence="1" type="ORF">L798_08228</name>
</gene>
<accession>A0A067R376</accession>
<organism evidence="1 2">
    <name type="scientific">Zootermopsis nevadensis</name>
    <name type="common">Dampwood termite</name>
    <dbReference type="NCBI Taxonomy" id="136037"/>
    <lineage>
        <taxon>Eukaryota</taxon>
        <taxon>Metazoa</taxon>
        <taxon>Ecdysozoa</taxon>
        <taxon>Arthropoda</taxon>
        <taxon>Hexapoda</taxon>
        <taxon>Insecta</taxon>
        <taxon>Pterygota</taxon>
        <taxon>Neoptera</taxon>
        <taxon>Polyneoptera</taxon>
        <taxon>Dictyoptera</taxon>
        <taxon>Blattodea</taxon>
        <taxon>Blattoidea</taxon>
        <taxon>Termitoidae</taxon>
        <taxon>Termopsidae</taxon>
        <taxon>Zootermopsis</taxon>
    </lineage>
</organism>
<dbReference type="EMBL" id="KK852739">
    <property type="protein sequence ID" value="KDR17402.1"/>
    <property type="molecule type" value="Genomic_DNA"/>
</dbReference>
<dbReference type="AlphaFoldDB" id="A0A067R376"/>
<dbReference type="InParanoid" id="A0A067R376"/>
<proteinExistence type="predicted"/>
<reference evidence="1 2" key="1">
    <citation type="journal article" date="2014" name="Nat. Commun.">
        <title>Molecular traces of alternative social organization in a termite genome.</title>
        <authorList>
            <person name="Terrapon N."/>
            <person name="Li C."/>
            <person name="Robertson H.M."/>
            <person name="Ji L."/>
            <person name="Meng X."/>
            <person name="Booth W."/>
            <person name="Chen Z."/>
            <person name="Childers C.P."/>
            <person name="Glastad K.M."/>
            <person name="Gokhale K."/>
            <person name="Gowin J."/>
            <person name="Gronenberg W."/>
            <person name="Hermansen R.A."/>
            <person name="Hu H."/>
            <person name="Hunt B.G."/>
            <person name="Huylmans A.K."/>
            <person name="Khalil S.M."/>
            <person name="Mitchell R.D."/>
            <person name="Munoz-Torres M.C."/>
            <person name="Mustard J.A."/>
            <person name="Pan H."/>
            <person name="Reese J.T."/>
            <person name="Scharf M.E."/>
            <person name="Sun F."/>
            <person name="Vogel H."/>
            <person name="Xiao J."/>
            <person name="Yang W."/>
            <person name="Yang Z."/>
            <person name="Yang Z."/>
            <person name="Zhou J."/>
            <person name="Zhu J."/>
            <person name="Brent C.S."/>
            <person name="Elsik C.G."/>
            <person name="Goodisman M.A."/>
            <person name="Liberles D.A."/>
            <person name="Roe R.M."/>
            <person name="Vargo E.L."/>
            <person name="Vilcinskas A."/>
            <person name="Wang J."/>
            <person name="Bornberg-Bauer E."/>
            <person name="Korb J."/>
            <person name="Zhang G."/>
            <person name="Liebig J."/>
        </authorList>
    </citation>
    <scope>NUCLEOTIDE SEQUENCE [LARGE SCALE GENOMIC DNA]</scope>
    <source>
        <tissue evidence="1">Whole organism</tissue>
    </source>
</reference>
<evidence type="ECO:0000313" key="2">
    <source>
        <dbReference type="Proteomes" id="UP000027135"/>
    </source>
</evidence>
<evidence type="ECO:0000313" key="1">
    <source>
        <dbReference type="EMBL" id="KDR17402.1"/>
    </source>
</evidence>
<protein>
    <submittedName>
        <fullName evidence="1">Uncharacterized protein</fullName>
    </submittedName>
</protein>